<gene>
    <name evidence="1" type="ORF">MNBD_GAMMA11-743</name>
</gene>
<evidence type="ECO:0000313" key="1">
    <source>
        <dbReference type="EMBL" id="VAW61590.1"/>
    </source>
</evidence>
<organism evidence="1">
    <name type="scientific">hydrothermal vent metagenome</name>
    <dbReference type="NCBI Taxonomy" id="652676"/>
    <lineage>
        <taxon>unclassified sequences</taxon>
        <taxon>metagenomes</taxon>
        <taxon>ecological metagenomes</taxon>
    </lineage>
</organism>
<dbReference type="AlphaFoldDB" id="A0A3B0XAH5"/>
<sequence>MMKLLFIFFISTYLSVASAEQVVPSHVPVAVSDVKTYRIGKYIVKIIEYNTRAEDQLVMELFVPPEYKFIQRRVINKINVNIYGKDQVQDFRDTAGVFFKNIKVEEEIIKFQVEFYVRRGSGYYISECVVDVNSGSLPEPVCRHIPEDE</sequence>
<accession>A0A3B0XAH5</accession>
<proteinExistence type="predicted"/>
<name>A0A3B0XAH5_9ZZZZ</name>
<dbReference type="EMBL" id="UOFG01000150">
    <property type="protein sequence ID" value="VAW61590.1"/>
    <property type="molecule type" value="Genomic_DNA"/>
</dbReference>
<reference evidence="1" key="1">
    <citation type="submission" date="2018-06" db="EMBL/GenBank/DDBJ databases">
        <authorList>
            <person name="Zhirakovskaya E."/>
        </authorList>
    </citation>
    <scope>NUCLEOTIDE SEQUENCE</scope>
</reference>
<protein>
    <submittedName>
        <fullName evidence="1">Uncharacterized protein</fullName>
    </submittedName>
</protein>